<dbReference type="AlphaFoldDB" id="A0A0C3QQE2"/>
<dbReference type="STRING" id="1051891.A0A0C3QQE2"/>
<feature type="transmembrane region" description="Helical" evidence="9">
    <location>
        <begin position="342"/>
        <end position="368"/>
    </location>
</feature>
<dbReference type="Pfam" id="PF03169">
    <property type="entry name" value="OPT"/>
    <property type="match status" value="1"/>
</dbReference>
<dbReference type="NCBIfam" id="TIGR00728">
    <property type="entry name" value="OPT_sfam"/>
    <property type="match status" value="1"/>
</dbReference>
<feature type="transmembrane region" description="Helical" evidence="9">
    <location>
        <begin position="268"/>
        <end position="289"/>
    </location>
</feature>
<reference evidence="11" key="2">
    <citation type="submission" date="2015-01" db="EMBL/GenBank/DDBJ databases">
        <title>Evolutionary Origins and Diversification of the Mycorrhizal Mutualists.</title>
        <authorList>
            <consortium name="DOE Joint Genome Institute"/>
            <consortium name="Mycorrhizal Genomics Consortium"/>
            <person name="Kohler A."/>
            <person name="Kuo A."/>
            <person name="Nagy L.G."/>
            <person name="Floudas D."/>
            <person name="Copeland A."/>
            <person name="Barry K.W."/>
            <person name="Cichocki N."/>
            <person name="Veneault-Fourrey C."/>
            <person name="LaButti K."/>
            <person name="Lindquist E.A."/>
            <person name="Lipzen A."/>
            <person name="Lundell T."/>
            <person name="Morin E."/>
            <person name="Murat C."/>
            <person name="Riley R."/>
            <person name="Ohm R."/>
            <person name="Sun H."/>
            <person name="Tunlid A."/>
            <person name="Henrissat B."/>
            <person name="Grigoriev I.V."/>
            <person name="Hibbett D.S."/>
            <person name="Martin F."/>
        </authorList>
    </citation>
    <scope>NUCLEOTIDE SEQUENCE [LARGE SCALE GENOMIC DNA]</scope>
    <source>
        <strain evidence="11">MUT 4182</strain>
    </source>
</reference>
<evidence type="ECO:0000256" key="6">
    <source>
        <dbReference type="ARBA" id="ARBA00022927"/>
    </source>
</evidence>
<evidence type="ECO:0000256" key="7">
    <source>
        <dbReference type="ARBA" id="ARBA00022989"/>
    </source>
</evidence>
<dbReference type="OrthoDB" id="3222723at2759"/>
<evidence type="ECO:0000313" key="10">
    <source>
        <dbReference type="EMBL" id="KIO30716.1"/>
    </source>
</evidence>
<evidence type="ECO:0000256" key="4">
    <source>
        <dbReference type="ARBA" id="ARBA00022692"/>
    </source>
</evidence>
<feature type="transmembrane region" description="Helical" evidence="9">
    <location>
        <begin position="26"/>
        <end position="46"/>
    </location>
</feature>
<organism evidence="10 11">
    <name type="scientific">Tulasnella calospora MUT 4182</name>
    <dbReference type="NCBI Taxonomy" id="1051891"/>
    <lineage>
        <taxon>Eukaryota</taxon>
        <taxon>Fungi</taxon>
        <taxon>Dikarya</taxon>
        <taxon>Basidiomycota</taxon>
        <taxon>Agaricomycotina</taxon>
        <taxon>Agaricomycetes</taxon>
        <taxon>Cantharellales</taxon>
        <taxon>Tulasnellaceae</taxon>
        <taxon>Tulasnella</taxon>
    </lineage>
</organism>
<dbReference type="HOGENOM" id="CLU_004965_6_0_1"/>
<feature type="transmembrane region" description="Helical" evidence="9">
    <location>
        <begin position="428"/>
        <end position="444"/>
    </location>
</feature>
<keyword evidence="6" id="KW-0653">Protein transport</keyword>
<dbReference type="InterPro" id="IPR004648">
    <property type="entry name" value="Oligpept_transpt"/>
</dbReference>
<feature type="transmembrane region" description="Helical" evidence="9">
    <location>
        <begin position="140"/>
        <end position="159"/>
    </location>
</feature>
<dbReference type="EMBL" id="KN822969">
    <property type="protein sequence ID" value="KIO30716.1"/>
    <property type="molecule type" value="Genomic_DNA"/>
</dbReference>
<keyword evidence="3" id="KW-0813">Transport</keyword>
<feature type="transmembrane region" description="Helical" evidence="9">
    <location>
        <begin position="201"/>
        <end position="226"/>
    </location>
</feature>
<feature type="transmembrane region" description="Helical" evidence="9">
    <location>
        <begin position="238"/>
        <end position="256"/>
    </location>
</feature>
<dbReference type="InterPro" id="IPR004813">
    <property type="entry name" value="OPT"/>
</dbReference>
<feature type="transmembrane region" description="Helical" evidence="9">
    <location>
        <begin position="107"/>
        <end position="128"/>
    </location>
</feature>
<dbReference type="PANTHER" id="PTHR22601">
    <property type="entry name" value="ISP4 LIKE PROTEIN"/>
    <property type="match status" value="1"/>
</dbReference>
<dbReference type="GO" id="GO:0035673">
    <property type="term" value="F:oligopeptide transmembrane transporter activity"/>
    <property type="evidence" value="ECO:0007669"/>
    <property type="project" value="InterPro"/>
</dbReference>
<reference evidence="10 11" key="1">
    <citation type="submission" date="2014-04" db="EMBL/GenBank/DDBJ databases">
        <authorList>
            <consortium name="DOE Joint Genome Institute"/>
            <person name="Kuo A."/>
            <person name="Girlanda M."/>
            <person name="Perotto S."/>
            <person name="Kohler A."/>
            <person name="Nagy L.G."/>
            <person name="Floudas D."/>
            <person name="Copeland A."/>
            <person name="Barry K.W."/>
            <person name="Cichocki N."/>
            <person name="Veneault-Fourrey C."/>
            <person name="LaButti K."/>
            <person name="Lindquist E.A."/>
            <person name="Lipzen A."/>
            <person name="Lundell T."/>
            <person name="Morin E."/>
            <person name="Murat C."/>
            <person name="Sun H."/>
            <person name="Tunlid A."/>
            <person name="Henrissat B."/>
            <person name="Grigoriev I.V."/>
            <person name="Hibbett D.S."/>
            <person name="Martin F."/>
            <person name="Nordberg H.P."/>
            <person name="Cantor M.N."/>
            <person name="Hua S.X."/>
        </authorList>
    </citation>
    <scope>NUCLEOTIDE SEQUENCE [LARGE SCALE GENOMIC DNA]</scope>
    <source>
        <strain evidence="10 11">MUT 4182</strain>
    </source>
</reference>
<evidence type="ECO:0000256" key="5">
    <source>
        <dbReference type="ARBA" id="ARBA00022856"/>
    </source>
</evidence>
<keyword evidence="5" id="KW-0571">Peptide transport</keyword>
<evidence type="ECO:0008006" key="12">
    <source>
        <dbReference type="Google" id="ProtNLM"/>
    </source>
</evidence>
<proteinExistence type="inferred from homology"/>
<dbReference type="Proteomes" id="UP000054248">
    <property type="component" value="Unassembled WGS sequence"/>
</dbReference>
<evidence type="ECO:0000256" key="9">
    <source>
        <dbReference type="SAM" id="Phobius"/>
    </source>
</evidence>
<dbReference type="GO" id="GO:0016020">
    <property type="term" value="C:membrane"/>
    <property type="evidence" value="ECO:0007669"/>
    <property type="project" value="UniProtKB-SubCell"/>
</dbReference>
<evidence type="ECO:0000256" key="1">
    <source>
        <dbReference type="ARBA" id="ARBA00004141"/>
    </source>
</evidence>
<feature type="non-terminal residue" evidence="10">
    <location>
        <position position="1"/>
    </location>
</feature>
<comment type="similarity">
    <text evidence="2">Belongs to the oligopeptide OPT transporter family.</text>
</comment>
<comment type="subcellular location">
    <subcellularLocation>
        <location evidence="1">Membrane</location>
        <topology evidence="1">Multi-pass membrane protein</topology>
    </subcellularLocation>
</comment>
<dbReference type="GO" id="GO:0015031">
    <property type="term" value="P:protein transport"/>
    <property type="evidence" value="ECO:0007669"/>
    <property type="project" value="UniProtKB-KW"/>
</dbReference>
<evidence type="ECO:0000313" key="11">
    <source>
        <dbReference type="Proteomes" id="UP000054248"/>
    </source>
</evidence>
<feature type="transmembrane region" description="Helical" evidence="9">
    <location>
        <begin position="401"/>
        <end position="422"/>
    </location>
</feature>
<keyword evidence="4 9" id="KW-0812">Transmembrane</keyword>
<keyword evidence="8 9" id="KW-0472">Membrane</keyword>
<keyword evidence="7 9" id="KW-1133">Transmembrane helix</keyword>
<protein>
    <recommendedName>
        <fullName evidence="12">OPT superfamily oligopeptide transporter</fullName>
    </recommendedName>
</protein>
<gene>
    <name evidence="10" type="ORF">M407DRAFT_68949</name>
</gene>
<evidence type="ECO:0000256" key="2">
    <source>
        <dbReference type="ARBA" id="ARBA00008807"/>
    </source>
</evidence>
<evidence type="ECO:0000256" key="3">
    <source>
        <dbReference type="ARBA" id="ARBA00022448"/>
    </source>
</evidence>
<name>A0A0C3QQE2_9AGAM</name>
<accession>A0A0C3QQE2</accession>
<keyword evidence="11" id="KW-1185">Reference proteome</keyword>
<sequence length="473" mass="52935">NDESPFAEVRACVSNTDDPEMPTMTFRMWFIGLTLCSIASSLNLVLSLRFPGAFISSLVVILAAHIIGKLMESLLPIRLWFIPNRIPWIGGSAFTLNPGPLSIKEHALIFIMSNSPITAPYGLNFILVARKYYGVELGPGFSFCLHLSTWALSYSFGWVTQRIFVKPSTTIWPTTLLVSSILNTLHAGNADEQLRITRIKFFSLFTGLSALYYFIPGFLFTGLSYFSFICWIVPKNVVVNQLFGSVTGLGMGVLTFDWAQMSFIGSPFLVPWWASVQAFVGFVLFYWVILPILYYTNSFKTGHLPIMGYLAYDRFGLPYNVDQILNPDKSFNATAYAEYSPLYIPVSLLTTYLIAFTLVTGLLVATVCDFGDALWKTLRGNRPEDEDVHSRLMRKYPEIPALWYAGVFVISFALAVAAIQIVNVDTRVWALFLALGLAAVYAIPEFPVRDNSPPITSWFKSSLVRFGMANPLQ</sequence>
<evidence type="ECO:0000256" key="8">
    <source>
        <dbReference type="ARBA" id="ARBA00023136"/>
    </source>
</evidence>
<feature type="transmembrane region" description="Helical" evidence="9">
    <location>
        <begin position="53"/>
        <end position="71"/>
    </location>
</feature>